<feature type="compositionally biased region" description="Polar residues" evidence="1">
    <location>
        <begin position="144"/>
        <end position="155"/>
    </location>
</feature>
<feature type="region of interest" description="Disordered" evidence="1">
    <location>
        <begin position="128"/>
        <end position="158"/>
    </location>
</feature>
<proteinExistence type="predicted"/>
<evidence type="ECO:0000256" key="1">
    <source>
        <dbReference type="SAM" id="MobiDB-lite"/>
    </source>
</evidence>
<keyword evidence="2" id="KW-0472">Membrane</keyword>
<reference evidence="3 4" key="1">
    <citation type="submission" date="2020-06" db="EMBL/GenBank/DDBJ databases">
        <authorList>
            <person name="Li R."/>
            <person name="Bekaert M."/>
        </authorList>
    </citation>
    <scope>NUCLEOTIDE SEQUENCE [LARGE SCALE GENOMIC DNA]</scope>
    <source>
        <strain evidence="4">wild</strain>
    </source>
</reference>
<dbReference type="EMBL" id="CACVKT020001098">
    <property type="protein sequence ID" value="CAC5365044.1"/>
    <property type="molecule type" value="Genomic_DNA"/>
</dbReference>
<feature type="transmembrane region" description="Helical" evidence="2">
    <location>
        <begin position="191"/>
        <end position="215"/>
    </location>
</feature>
<sequence>MWTPNDIGMLPNEDRSDEERLLHVEGNMWSNGINVLHAERIQVANANVDQSEQVQRQTTLCGVGWDIKHTILVILVISSIIIMITTFSVVLSKCSQETYCNATISNNTHHISNCAEYSKVHEYNTLRPEPGYHSMGRKDKKSSKQANSKDTSDNLINDEKTTGKINETLVDISEILNDTNHLNILKEKQPCFFWTCVCLCVIIVVSLVIIISYLVKCDAKENNCNATISNNTHHISNCAEYSKVQEYNTLHPEPFCQFPFPRSQVSFMKCFLPFKGEYTLNCVLTKRRSETHLLLK</sequence>
<feature type="transmembrane region" description="Helical" evidence="2">
    <location>
        <begin position="70"/>
        <end position="91"/>
    </location>
</feature>
<evidence type="ECO:0000313" key="4">
    <source>
        <dbReference type="Proteomes" id="UP000507470"/>
    </source>
</evidence>
<evidence type="ECO:0000256" key="2">
    <source>
        <dbReference type="SAM" id="Phobius"/>
    </source>
</evidence>
<evidence type="ECO:0000313" key="3">
    <source>
        <dbReference type="EMBL" id="CAC5365044.1"/>
    </source>
</evidence>
<dbReference type="Proteomes" id="UP000507470">
    <property type="component" value="Unassembled WGS sequence"/>
</dbReference>
<organism evidence="3 4">
    <name type="scientific">Mytilus coruscus</name>
    <name type="common">Sea mussel</name>
    <dbReference type="NCBI Taxonomy" id="42192"/>
    <lineage>
        <taxon>Eukaryota</taxon>
        <taxon>Metazoa</taxon>
        <taxon>Spiralia</taxon>
        <taxon>Lophotrochozoa</taxon>
        <taxon>Mollusca</taxon>
        <taxon>Bivalvia</taxon>
        <taxon>Autobranchia</taxon>
        <taxon>Pteriomorphia</taxon>
        <taxon>Mytilida</taxon>
        <taxon>Mytiloidea</taxon>
        <taxon>Mytilidae</taxon>
        <taxon>Mytilinae</taxon>
        <taxon>Mytilus</taxon>
    </lineage>
</organism>
<dbReference type="AlphaFoldDB" id="A0A6J8AB46"/>
<keyword evidence="2" id="KW-0812">Transmembrane</keyword>
<keyword evidence="4" id="KW-1185">Reference proteome</keyword>
<keyword evidence="2" id="KW-1133">Transmembrane helix</keyword>
<name>A0A6J8AB46_MYTCO</name>
<accession>A0A6J8AB46</accession>
<protein>
    <submittedName>
        <fullName evidence="3">Uncharacterized protein</fullName>
    </submittedName>
</protein>
<gene>
    <name evidence="3" type="ORF">MCOR_5870</name>
</gene>